<name>A0A2D0IT10_XENBU</name>
<evidence type="ECO:0000256" key="1">
    <source>
        <dbReference type="SAM" id="Phobius"/>
    </source>
</evidence>
<keyword evidence="1" id="KW-0812">Transmembrane</keyword>
<keyword evidence="1" id="KW-0472">Membrane</keyword>
<feature type="transmembrane region" description="Helical" evidence="1">
    <location>
        <begin position="87"/>
        <end position="107"/>
    </location>
</feature>
<comment type="caution">
    <text evidence="2">The sequence shown here is derived from an EMBL/GenBank/DDBJ whole genome shotgun (WGS) entry which is preliminary data.</text>
</comment>
<dbReference type="Pfam" id="PF06864">
    <property type="entry name" value="PAP_PilO"/>
    <property type="match status" value="1"/>
</dbReference>
<dbReference type="OrthoDB" id="6459111at2"/>
<keyword evidence="1" id="KW-1133">Transmembrane helix</keyword>
<protein>
    <submittedName>
        <fullName evidence="2">Putative type IV secretion system protein PilO2</fullName>
    </submittedName>
</protein>
<dbReference type="EMBL" id="NIBS01000021">
    <property type="protein sequence ID" value="PHM25037.1"/>
    <property type="molecule type" value="Genomic_DNA"/>
</dbReference>
<accession>A0A2D0IT10</accession>
<evidence type="ECO:0000313" key="3">
    <source>
        <dbReference type="Proteomes" id="UP000225833"/>
    </source>
</evidence>
<gene>
    <name evidence="2" type="ORF">Xbud_03110</name>
</gene>
<dbReference type="InterPro" id="IPR009663">
    <property type="entry name" value="PAP_PilO"/>
</dbReference>
<sequence>MYARQKIKRKNPGSAIKETAIRILTINHYRFVVGLEWETIKAQRNFMKEVRKIGKARNLDVVAIRDVEASPQAGFAPKTQQKLRGHYSLIVALASLLKGCCIAVIPLGQNKHHEEEYTLVGRTEKGSIHPVSDTIHTGKDIKQVVLDLKQELRGNQQDISIPVYGDPARFTWITEALDFKALLTPAHMSKDFRLKPLHWGMTKGQLIGFTAVLVMSGVAVLFILHYLDERDRIKSAAVQARLMKQEEINKKARYQAALDKMKHPWITSSSIPIFLQGCEAGLKKLPLSIAGWTPAMVKCNQAGMSVNFNRPDNSAVTSEEFVKAIRKIYGTEPDFNITQTSMSALSIAHKLHPNGDDPMQNMGQQLLKVISLFQSVNIPASLTEVPIKDITKNGEGEDLPLQDWKEYTFHVETRVPPQLVFKGGEYTGIRINRIIYEIGQDQGSVTYKISGSVYGIR</sequence>
<dbReference type="Proteomes" id="UP000225833">
    <property type="component" value="Unassembled WGS sequence"/>
</dbReference>
<dbReference type="AlphaFoldDB" id="A0A2D0IT10"/>
<evidence type="ECO:0000313" key="2">
    <source>
        <dbReference type="EMBL" id="PHM25037.1"/>
    </source>
</evidence>
<reference evidence="2 3" key="1">
    <citation type="journal article" date="2017" name="Nat. Microbiol.">
        <title>Natural product diversity associated with the nematode symbionts Photorhabdus and Xenorhabdus.</title>
        <authorList>
            <person name="Tobias N.J."/>
            <person name="Wolff H."/>
            <person name="Djahanschiri B."/>
            <person name="Grundmann F."/>
            <person name="Kronenwerth M."/>
            <person name="Shi Y.M."/>
            <person name="Simonyi S."/>
            <person name="Grun P."/>
            <person name="Shapiro-Ilan D."/>
            <person name="Pidot S.J."/>
            <person name="Stinear T.P."/>
            <person name="Ebersberger I."/>
            <person name="Bode H.B."/>
        </authorList>
    </citation>
    <scope>NUCLEOTIDE SEQUENCE [LARGE SCALE GENOMIC DNA]</scope>
    <source>
        <strain evidence="2 3">DSM 16342</strain>
    </source>
</reference>
<proteinExistence type="predicted"/>
<dbReference type="RefSeq" id="WP_099136866.1">
    <property type="nucleotide sequence ID" value="NZ_CAWNNJ010000088.1"/>
</dbReference>
<feature type="transmembrane region" description="Helical" evidence="1">
    <location>
        <begin position="206"/>
        <end position="227"/>
    </location>
</feature>
<organism evidence="2 3">
    <name type="scientific">Xenorhabdus budapestensis</name>
    <dbReference type="NCBI Taxonomy" id="290110"/>
    <lineage>
        <taxon>Bacteria</taxon>
        <taxon>Pseudomonadati</taxon>
        <taxon>Pseudomonadota</taxon>
        <taxon>Gammaproteobacteria</taxon>
        <taxon>Enterobacterales</taxon>
        <taxon>Morganellaceae</taxon>
        <taxon>Xenorhabdus</taxon>
    </lineage>
</organism>